<dbReference type="AlphaFoldDB" id="A0A2K6UKQ3"/>
<dbReference type="Pfam" id="PF06110">
    <property type="entry name" value="TXD17-like_Trx"/>
    <property type="match status" value="1"/>
</dbReference>
<dbReference type="Ensembl" id="ENSSBOT00000049396.1">
    <property type="protein sequence ID" value="ENSSBOP00000032495.1"/>
    <property type="gene ID" value="ENSSBOG00000032431.1"/>
</dbReference>
<dbReference type="SUPFAM" id="SSF52833">
    <property type="entry name" value="Thioredoxin-like"/>
    <property type="match status" value="1"/>
</dbReference>
<comment type="similarity">
    <text evidence="1">Belongs to the thioredoxin family.</text>
</comment>
<name>A0A2K6UKQ3_SAIBB</name>
<dbReference type="Proteomes" id="UP000233220">
    <property type="component" value="Unplaced"/>
</dbReference>
<sequence>SHHGKTIFTYFTGSKDARGKSWWPQLPEPVVREGLKHVSEGCVFIYCQVTDKPYWKDPNNDFRKNLKVTAVPTLLKYGTVGIFLCWNECLQANLVEILFSED</sequence>
<reference evidence="4" key="1">
    <citation type="submission" date="2025-08" db="UniProtKB">
        <authorList>
            <consortium name="Ensembl"/>
        </authorList>
    </citation>
    <scope>IDENTIFICATION</scope>
</reference>
<accession>A0A2K6UKQ3</accession>
<reference evidence="4" key="2">
    <citation type="submission" date="2025-09" db="UniProtKB">
        <authorList>
            <consortium name="Ensembl"/>
        </authorList>
    </citation>
    <scope>IDENTIFICATION</scope>
</reference>
<keyword evidence="5" id="KW-1185">Reference proteome</keyword>
<dbReference type="PANTHER" id="PTHR12452:SF0">
    <property type="entry name" value="THIOREDOXIN DOMAIN-CONTAINING PROTEIN 17"/>
    <property type="match status" value="1"/>
</dbReference>
<proteinExistence type="inferred from homology"/>
<evidence type="ECO:0000256" key="2">
    <source>
        <dbReference type="ARBA" id="ARBA00016949"/>
    </source>
</evidence>
<protein>
    <recommendedName>
        <fullName evidence="2">Thioredoxin domain-containing protein 17</fullName>
    </recommendedName>
</protein>
<evidence type="ECO:0000313" key="5">
    <source>
        <dbReference type="Proteomes" id="UP000233220"/>
    </source>
</evidence>
<feature type="domain" description="Thioredoxin" evidence="3">
    <location>
        <begin position="2"/>
        <end position="101"/>
    </location>
</feature>
<dbReference type="PANTHER" id="PTHR12452">
    <property type="entry name" value="42-9-9 PROTEIN-RELATED"/>
    <property type="match status" value="1"/>
</dbReference>
<dbReference type="OMA" id="EQCAKAD"/>
<dbReference type="GO" id="GO:0047134">
    <property type="term" value="F:protein-disulfide reductase [NAD(P)H] activity"/>
    <property type="evidence" value="ECO:0007669"/>
    <property type="project" value="InterPro"/>
</dbReference>
<organism evidence="4 5">
    <name type="scientific">Saimiri boliviensis boliviensis</name>
    <name type="common">Bolivian squirrel monkey</name>
    <dbReference type="NCBI Taxonomy" id="39432"/>
    <lineage>
        <taxon>Eukaryota</taxon>
        <taxon>Metazoa</taxon>
        <taxon>Chordata</taxon>
        <taxon>Craniata</taxon>
        <taxon>Vertebrata</taxon>
        <taxon>Euteleostomi</taxon>
        <taxon>Mammalia</taxon>
        <taxon>Eutheria</taxon>
        <taxon>Euarchontoglires</taxon>
        <taxon>Primates</taxon>
        <taxon>Haplorrhini</taxon>
        <taxon>Platyrrhini</taxon>
        <taxon>Cebidae</taxon>
        <taxon>Saimiriinae</taxon>
        <taxon>Saimiri</taxon>
    </lineage>
</organism>
<dbReference type="STRING" id="39432.ENSSBOP00000032495"/>
<evidence type="ECO:0000256" key="1">
    <source>
        <dbReference type="ARBA" id="ARBA00008987"/>
    </source>
</evidence>
<dbReference type="Gene3D" id="3.40.30.10">
    <property type="entry name" value="Glutaredoxin"/>
    <property type="match status" value="1"/>
</dbReference>
<dbReference type="InterPro" id="IPR036249">
    <property type="entry name" value="Thioredoxin-like_sf"/>
</dbReference>
<dbReference type="InterPro" id="IPR045108">
    <property type="entry name" value="TXNDC17-like"/>
</dbReference>
<dbReference type="GeneTree" id="ENSGT01100000264474"/>
<dbReference type="InterPro" id="IPR010357">
    <property type="entry name" value="TXNDC17_dom"/>
</dbReference>
<evidence type="ECO:0000259" key="3">
    <source>
        <dbReference type="Pfam" id="PF06110"/>
    </source>
</evidence>
<dbReference type="GO" id="GO:0005829">
    <property type="term" value="C:cytosol"/>
    <property type="evidence" value="ECO:0007669"/>
    <property type="project" value="TreeGrafter"/>
</dbReference>
<evidence type="ECO:0000313" key="4">
    <source>
        <dbReference type="Ensembl" id="ENSSBOP00000032495.1"/>
    </source>
</evidence>